<dbReference type="EMBL" id="BK032802">
    <property type="protein sequence ID" value="DAF61064.1"/>
    <property type="molecule type" value="Genomic_DNA"/>
</dbReference>
<organism evidence="1">
    <name type="scientific">Phage sp. ctesc4</name>
    <dbReference type="NCBI Taxonomy" id="2828008"/>
    <lineage>
        <taxon>Viruses</taxon>
    </lineage>
</organism>
<name>A0A8S5TD51_9VIRU</name>
<proteinExistence type="predicted"/>
<evidence type="ECO:0000313" key="1">
    <source>
        <dbReference type="EMBL" id="DAF61064.1"/>
    </source>
</evidence>
<protein>
    <submittedName>
        <fullName evidence="1">Uncharacterized protein</fullName>
    </submittedName>
</protein>
<accession>A0A8S5TD51</accession>
<sequence>MPVCGMLVGVRLAWCPCVVLLVEGRVSLWLCCLVGLIV</sequence>
<reference evidence="1" key="1">
    <citation type="journal article" date="2021" name="Proc. Natl. Acad. Sci. U.S.A.">
        <title>A Catalog of Tens of Thousands of Viruses from Human Metagenomes Reveals Hidden Associations with Chronic Diseases.</title>
        <authorList>
            <person name="Tisza M.J."/>
            <person name="Buck C.B."/>
        </authorList>
    </citation>
    <scope>NUCLEOTIDE SEQUENCE</scope>
    <source>
        <strain evidence="1">Ctesc4</strain>
    </source>
</reference>